<keyword evidence="4 12" id="KW-0808">Transferase</keyword>
<accession>Q13FJ7</accession>
<evidence type="ECO:0000256" key="4">
    <source>
        <dbReference type="ARBA" id="ARBA00022679"/>
    </source>
</evidence>
<dbReference type="CDD" id="cd01174">
    <property type="entry name" value="ribokinase"/>
    <property type="match status" value="1"/>
</dbReference>
<feature type="binding site" evidence="12">
    <location>
        <begin position="286"/>
        <end position="287"/>
    </location>
    <ligand>
        <name>ATP</name>
        <dbReference type="ChEBI" id="CHEBI:30616"/>
    </ligand>
</feature>
<feature type="domain" description="Carbohydrate kinase PfkB" evidence="13">
    <location>
        <begin position="31"/>
        <end position="329"/>
    </location>
</feature>
<feature type="active site" description="Proton acceptor" evidence="12">
    <location>
        <position position="287"/>
    </location>
</feature>
<feature type="binding site" evidence="12">
    <location>
        <position position="171"/>
    </location>
    <ligand>
        <name>substrate</name>
    </ligand>
</feature>
<dbReference type="InterPro" id="IPR002139">
    <property type="entry name" value="Ribo/fructo_kinase"/>
</dbReference>
<dbReference type="OrthoDB" id="9795789at2"/>
<dbReference type="InterPro" id="IPR002173">
    <property type="entry name" value="Carboh/pur_kinase_PfkB_CS"/>
</dbReference>
<keyword evidence="9 12" id="KW-0460">Magnesium</keyword>
<evidence type="ECO:0000259" key="13">
    <source>
        <dbReference type="Pfam" id="PF00294"/>
    </source>
</evidence>
<keyword evidence="8 12" id="KW-0067">ATP-binding</keyword>
<dbReference type="KEGG" id="bxe:Bxe_C1282"/>
<keyword evidence="12" id="KW-0963">Cytoplasm</keyword>
<keyword evidence="11 12" id="KW-0119">Carbohydrate metabolism</keyword>
<evidence type="ECO:0000256" key="7">
    <source>
        <dbReference type="ARBA" id="ARBA00022777"/>
    </source>
</evidence>
<feature type="binding site" evidence="12">
    <location>
        <begin position="39"/>
        <end position="41"/>
    </location>
    <ligand>
        <name>substrate</name>
    </ligand>
</feature>
<dbReference type="GO" id="GO:0004747">
    <property type="term" value="F:ribokinase activity"/>
    <property type="evidence" value="ECO:0007669"/>
    <property type="project" value="UniProtKB-UniRule"/>
</dbReference>
<dbReference type="PRINTS" id="PR00990">
    <property type="entry name" value="RIBOKINASE"/>
</dbReference>
<feature type="binding site" evidence="12">
    <location>
        <position position="281"/>
    </location>
    <ligand>
        <name>K(+)</name>
        <dbReference type="ChEBI" id="CHEBI:29103"/>
    </ligand>
</feature>
<dbReference type="UniPathway" id="UPA00916">
    <property type="reaction ID" value="UER00889"/>
</dbReference>
<feature type="binding site" evidence="12">
    <location>
        <position position="322"/>
    </location>
    <ligand>
        <name>K(+)</name>
        <dbReference type="ChEBI" id="CHEBI:29103"/>
    </ligand>
</feature>
<dbReference type="eggNOG" id="COG0524">
    <property type="taxonomic scope" value="Bacteria"/>
</dbReference>
<keyword evidence="15" id="KW-1185">Reference proteome</keyword>
<comment type="caution">
    <text evidence="12">Lacks conserved residue(s) required for the propagation of feature annotation.</text>
</comment>
<dbReference type="EC" id="2.7.1.15" evidence="2 12"/>
<comment type="cofactor">
    <cofactor evidence="12">
        <name>Mg(2+)</name>
        <dbReference type="ChEBI" id="CHEBI:18420"/>
    </cofactor>
    <text evidence="12">Requires a divalent cation, most likely magnesium in vivo, as an electrophilic catalyst to aid phosphoryl group transfer. It is the chelate of the metal and the nucleotide that is the actual substrate.</text>
</comment>
<dbReference type="EMBL" id="CP000272">
    <property type="protein sequence ID" value="ABE37142.1"/>
    <property type="molecule type" value="Genomic_DNA"/>
</dbReference>
<evidence type="ECO:0000256" key="3">
    <source>
        <dbReference type="ARBA" id="ARBA00016943"/>
    </source>
</evidence>
<evidence type="ECO:0000256" key="2">
    <source>
        <dbReference type="ARBA" id="ARBA00012035"/>
    </source>
</evidence>
<comment type="pathway">
    <text evidence="12">Carbohydrate metabolism; D-ribose degradation; D-ribose 5-phosphate from beta-D-ribopyranose: step 2/2.</text>
</comment>
<dbReference type="InterPro" id="IPR011611">
    <property type="entry name" value="PfkB_dom"/>
</dbReference>
<dbReference type="PANTHER" id="PTHR10584">
    <property type="entry name" value="SUGAR KINASE"/>
    <property type="match status" value="1"/>
</dbReference>
<dbReference type="PANTHER" id="PTHR10584:SF166">
    <property type="entry name" value="RIBOKINASE"/>
    <property type="match status" value="1"/>
</dbReference>
<reference evidence="14 15" key="1">
    <citation type="journal article" date="2006" name="Proc. Natl. Acad. Sci. U.S.A.">
        <title>Burkholderia xenovorans LB400 harbors a multi-replicon, 9.73-Mbp genome shaped for versatility.</title>
        <authorList>
            <person name="Chain P.S."/>
            <person name="Denef V.J."/>
            <person name="Konstantinidis K.T."/>
            <person name="Vergez L.M."/>
            <person name="Agullo L."/>
            <person name="Reyes V.L."/>
            <person name="Hauser L."/>
            <person name="Cordova M."/>
            <person name="Gomez L."/>
            <person name="Gonzalez M."/>
            <person name="Land M."/>
            <person name="Lao V."/>
            <person name="Larimer F."/>
            <person name="LiPuma J.J."/>
            <person name="Mahenthiralingam E."/>
            <person name="Malfatti S.A."/>
            <person name="Marx C.J."/>
            <person name="Parnell J.J."/>
            <person name="Ramette A."/>
            <person name="Richardson P."/>
            <person name="Seeger M."/>
            <person name="Smith D."/>
            <person name="Spilker T."/>
            <person name="Sul W.J."/>
            <person name="Tsoi T.V."/>
            <person name="Ulrich L.E."/>
            <person name="Zhulin I.B."/>
            <person name="Tiedje J.M."/>
        </authorList>
    </citation>
    <scope>NUCLEOTIDE SEQUENCE [LARGE SCALE GENOMIC DNA]</scope>
    <source>
        <strain evidence="14 15">LB400</strain>
    </source>
</reference>
<feature type="binding site" evidence="12">
    <location>
        <position position="320"/>
    </location>
    <ligand>
        <name>K(+)</name>
        <dbReference type="ChEBI" id="CHEBI:29103"/>
    </ligand>
</feature>
<evidence type="ECO:0000256" key="12">
    <source>
        <dbReference type="HAMAP-Rule" id="MF_01987"/>
    </source>
</evidence>
<dbReference type="AlphaFoldDB" id="Q13FJ7"/>
<dbReference type="InterPro" id="IPR029056">
    <property type="entry name" value="Ribokinase-like"/>
</dbReference>
<comment type="function">
    <text evidence="12">Catalyzes the phosphorylation of ribose at O-5 in a reaction requiring ATP and magnesium. The resulting D-ribose-5-phosphate can then be used either for sythesis of nucleotides, histidine, and tryptophan, or as a component of the pentose phosphate pathway.</text>
</comment>
<dbReference type="InterPro" id="IPR011877">
    <property type="entry name" value="Ribokinase"/>
</dbReference>
<comment type="catalytic activity">
    <reaction evidence="12">
        <text>D-ribose + ATP = D-ribose 5-phosphate + ADP + H(+)</text>
        <dbReference type="Rhea" id="RHEA:13697"/>
        <dbReference type="ChEBI" id="CHEBI:15378"/>
        <dbReference type="ChEBI" id="CHEBI:30616"/>
        <dbReference type="ChEBI" id="CHEBI:47013"/>
        <dbReference type="ChEBI" id="CHEBI:78346"/>
        <dbReference type="ChEBI" id="CHEBI:456216"/>
        <dbReference type="EC" id="2.7.1.15"/>
    </reaction>
</comment>
<dbReference type="PROSITE" id="PS00584">
    <property type="entry name" value="PFKB_KINASES_2"/>
    <property type="match status" value="1"/>
</dbReference>
<evidence type="ECO:0000313" key="14">
    <source>
        <dbReference type="EMBL" id="ABE37142.1"/>
    </source>
</evidence>
<evidence type="ECO:0000256" key="1">
    <source>
        <dbReference type="ARBA" id="ARBA00005380"/>
    </source>
</evidence>
<comment type="activity regulation">
    <text evidence="12">Activated by a monovalent cation that binds near, but not in, the active site. The most likely occupant of the site in vivo is potassium. Ion binding induces a conformational change that may alter substrate affinity.</text>
</comment>
<evidence type="ECO:0000256" key="5">
    <source>
        <dbReference type="ARBA" id="ARBA00022723"/>
    </source>
</evidence>
<feature type="binding site" evidence="12">
    <location>
        <position position="283"/>
    </location>
    <ligand>
        <name>K(+)</name>
        <dbReference type="ChEBI" id="CHEBI:29103"/>
    </ligand>
</feature>
<dbReference type="GO" id="GO:0019303">
    <property type="term" value="P:D-ribose catabolic process"/>
    <property type="evidence" value="ECO:0007669"/>
    <property type="project" value="UniProtKB-UniRule"/>
</dbReference>
<dbReference type="STRING" id="266265.Bxe_C1282"/>
<dbReference type="GO" id="GO:0046872">
    <property type="term" value="F:metal ion binding"/>
    <property type="evidence" value="ECO:0007669"/>
    <property type="project" value="UniProtKB-KW"/>
</dbReference>
<comment type="similarity">
    <text evidence="1">Belongs to the carbohydrate kinase pfkB family.</text>
</comment>
<dbReference type="KEGG" id="bxb:DR64_8531"/>
<feature type="binding site" evidence="12">
    <location>
        <position position="219"/>
    </location>
    <ligand>
        <name>ATP</name>
        <dbReference type="ChEBI" id="CHEBI:30616"/>
    </ligand>
</feature>
<keyword evidence="5 12" id="KW-0479">Metal-binding</keyword>
<evidence type="ECO:0000256" key="9">
    <source>
        <dbReference type="ARBA" id="ARBA00022842"/>
    </source>
</evidence>
<dbReference type="Proteomes" id="UP000001817">
    <property type="component" value="Chromosome 3"/>
</dbReference>
<sequence length="345" mass="35849">MLSPVGGHRSRVLPASGTIGPSTFHALCMGTIVSIGSINLDLQMRVDHPVGSAETQRAHDFSRLAGGKAANVAYLARRFGHDAQLLGMVGDDRFADEAVAPLRDLGIDVSRVRTAAGQPTAVSMIFVPDNGKKTIVLASNANDAWQRADIDAALEAIDAAPAHSVLAVDCEMSVDACAAVLAAAQRRALCVVLDPAPPQRAQSGALRALWRAVHALTPNEEEAAALTGIEIADQAGAVRAARALHREGFELVCVKRSDGGCIAVSRDGVLAVQVKPVEALDTTGAGDAFTGALAVSLVERRAFADAVRLATAAANLTVMAWGSQTALPDRARADAFAAGLQCEWL</sequence>
<protein>
    <recommendedName>
        <fullName evidence="3 12">Ribokinase</fullName>
        <shortName evidence="12">RK</shortName>
        <ecNumber evidence="2 12">2.7.1.15</ecNumber>
    </recommendedName>
</protein>
<gene>
    <name evidence="12" type="primary">rbsK</name>
    <name evidence="14" type="ORF">Bxe_C1282</name>
</gene>
<evidence type="ECO:0000256" key="6">
    <source>
        <dbReference type="ARBA" id="ARBA00022741"/>
    </source>
</evidence>
<name>Q13FJ7_PARXL</name>
<dbReference type="Pfam" id="PF00294">
    <property type="entry name" value="PfkB"/>
    <property type="match status" value="1"/>
</dbReference>
<keyword evidence="6 12" id="KW-0547">Nucleotide-binding</keyword>
<dbReference type="HAMAP" id="MF_01987">
    <property type="entry name" value="Ribokinase"/>
    <property type="match status" value="1"/>
</dbReference>
<evidence type="ECO:0000313" key="15">
    <source>
        <dbReference type="Proteomes" id="UP000001817"/>
    </source>
</evidence>
<comment type="similarity">
    <text evidence="12">Belongs to the carbohydrate kinase PfkB family. Ribokinase subfamily.</text>
</comment>
<comment type="subcellular location">
    <subcellularLocation>
        <location evidence="12">Cytoplasm</location>
    </subcellularLocation>
</comment>
<dbReference type="GO" id="GO:0005829">
    <property type="term" value="C:cytosol"/>
    <property type="evidence" value="ECO:0007669"/>
    <property type="project" value="TreeGrafter"/>
</dbReference>
<dbReference type="SUPFAM" id="SSF53613">
    <property type="entry name" value="Ribokinase-like"/>
    <property type="match status" value="1"/>
</dbReference>
<dbReference type="GO" id="GO:0005524">
    <property type="term" value="F:ATP binding"/>
    <property type="evidence" value="ECO:0007669"/>
    <property type="project" value="UniProtKB-UniRule"/>
</dbReference>
<feature type="binding site" evidence="12">
    <location>
        <position position="317"/>
    </location>
    <ligand>
        <name>K(+)</name>
        <dbReference type="ChEBI" id="CHEBI:29103"/>
    </ligand>
</feature>
<feature type="binding site" evidence="12">
    <location>
        <begin position="67"/>
        <end position="71"/>
    </location>
    <ligand>
        <name>substrate</name>
    </ligand>
</feature>
<dbReference type="RefSeq" id="WP_011494368.1">
    <property type="nucleotide sequence ID" value="NC_007953.1"/>
</dbReference>
<dbReference type="Gene3D" id="3.40.1190.20">
    <property type="match status" value="1"/>
</dbReference>
<evidence type="ECO:0000256" key="8">
    <source>
        <dbReference type="ARBA" id="ARBA00022840"/>
    </source>
</evidence>
<evidence type="ECO:0000256" key="10">
    <source>
        <dbReference type="ARBA" id="ARBA00022958"/>
    </source>
</evidence>
<proteinExistence type="inferred from homology"/>
<keyword evidence="7 12" id="KW-0418">Kinase</keyword>
<comment type="subunit">
    <text evidence="12">Homodimer.</text>
</comment>
<feature type="binding site" evidence="12">
    <location>
        <position position="287"/>
    </location>
    <ligand>
        <name>substrate</name>
    </ligand>
</feature>
<evidence type="ECO:0000256" key="11">
    <source>
        <dbReference type="ARBA" id="ARBA00023277"/>
    </source>
</evidence>
<keyword evidence="10 12" id="KW-0630">Potassium</keyword>
<organism evidence="14 15">
    <name type="scientific">Paraburkholderia xenovorans (strain LB400)</name>
    <dbReference type="NCBI Taxonomy" id="266265"/>
    <lineage>
        <taxon>Bacteria</taxon>
        <taxon>Pseudomonadati</taxon>
        <taxon>Pseudomonadota</taxon>
        <taxon>Betaproteobacteria</taxon>
        <taxon>Burkholderiales</taxon>
        <taxon>Burkholderiaceae</taxon>
        <taxon>Paraburkholderia</taxon>
    </lineage>
</organism>